<evidence type="ECO:0000313" key="1">
    <source>
        <dbReference type="EMBL" id="QGY47478.1"/>
    </source>
</evidence>
<evidence type="ECO:0000313" key="2">
    <source>
        <dbReference type="Proteomes" id="UP000428260"/>
    </source>
</evidence>
<keyword evidence="1" id="KW-0413">Isomerase</keyword>
<reference evidence="1 2" key="1">
    <citation type="submission" date="2019-11" db="EMBL/GenBank/DDBJ databases">
        <authorList>
            <person name="Zheng R.K."/>
            <person name="Sun C.M."/>
        </authorList>
    </citation>
    <scope>NUCLEOTIDE SEQUENCE [LARGE SCALE GENOMIC DNA]</scope>
    <source>
        <strain evidence="1 2">WC007</strain>
    </source>
</reference>
<dbReference type="GO" id="GO:0016853">
    <property type="term" value="F:isomerase activity"/>
    <property type="evidence" value="ECO:0007669"/>
    <property type="project" value="UniProtKB-KW"/>
</dbReference>
<gene>
    <name evidence="1" type="ORF">GM418_28550</name>
</gene>
<dbReference type="AlphaFoldDB" id="A0A6I6K1Y9"/>
<protein>
    <submittedName>
        <fullName evidence="1">Sugar phosphate isomerase/epimerase</fullName>
    </submittedName>
</protein>
<dbReference type="InterPro" id="IPR036237">
    <property type="entry name" value="Xyl_isomerase-like_sf"/>
</dbReference>
<accession>A0A6I6K1Y9</accession>
<dbReference type="EMBL" id="CP046401">
    <property type="protein sequence ID" value="QGY47478.1"/>
    <property type="molecule type" value="Genomic_DNA"/>
</dbReference>
<dbReference type="SUPFAM" id="SSF51658">
    <property type="entry name" value="Xylose isomerase-like"/>
    <property type="match status" value="1"/>
</dbReference>
<dbReference type="Proteomes" id="UP000428260">
    <property type="component" value="Chromosome"/>
</dbReference>
<sequence length="273" mass="31619">MNVKFFCPRWGSESIPFSTFINRVIEDEYNGVEISLPDSASERSEYLAVLADAGIPFILQHHQTDKRTADEYIPEFISRLEVLADAKPLFINSQTGKDFFSFEDNCRIIEKAIELETKSGIPIFHETHRGKFSFACHVMPAYLDVFPNMKITADFSHWVNVSESLLEYQQETIERIIPHVHHVHSRVGYPEGPQVSHPGAPENKLFLERHLEWWDAIINKRKKQGNGEFTITSEFGPIPYMPTLPFTAQPVSNQWEINKYMTTLLKERYNLKD</sequence>
<proteinExistence type="predicted"/>
<dbReference type="KEGG" id="mcos:GM418_28550"/>
<dbReference type="RefSeq" id="WP_158871388.1">
    <property type="nucleotide sequence ID" value="NZ_CP046401.1"/>
</dbReference>
<keyword evidence="2" id="KW-1185">Reference proteome</keyword>
<dbReference type="Gene3D" id="3.20.20.150">
    <property type="entry name" value="Divalent-metal-dependent TIM barrel enzymes"/>
    <property type="match status" value="1"/>
</dbReference>
<organism evidence="1 2">
    <name type="scientific">Maribellus comscasis</name>
    <dbReference type="NCBI Taxonomy" id="2681766"/>
    <lineage>
        <taxon>Bacteria</taxon>
        <taxon>Pseudomonadati</taxon>
        <taxon>Bacteroidota</taxon>
        <taxon>Bacteroidia</taxon>
        <taxon>Marinilabiliales</taxon>
        <taxon>Prolixibacteraceae</taxon>
        <taxon>Maribellus</taxon>
    </lineage>
</organism>
<name>A0A6I6K1Y9_9BACT</name>